<feature type="compositionally biased region" description="Polar residues" evidence="3">
    <location>
        <begin position="12"/>
        <end position="21"/>
    </location>
</feature>
<dbReference type="SMART" id="SM00324">
    <property type="entry name" value="RhoGAP"/>
    <property type="match status" value="1"/>
</dbReference>
<dbReference type="Pfam" id="PF00618">
    <property type="entry name" value="RasGEF_N"/>
    <property type="match status" value="2"/>
</dbReference>
<feature type="region of interest" description="Disordered" evidence="3">
    <location>
        <begin position="1688"/>
        <end position="1707"/>
    </location>
</feature>
<feature type="region of interest" description="Disordered" evidence="3">
    <location>
        <begin position="1"/>
        <end position="21"/>
    </location>
</feature>
<dbReference type="PROSITE" id="PS50212">
    <property type="entry name" value="RASGEF_NTER"/>
    <property type="match status" value="2"/>
</dbReference>
<dbReference type="InterPro" id="IPR011993">
    <property type="entry name" value="PH-like_dom_sf"/>
</dbReference>
<evidence type="ECO:0000313" key="8">
    <source>
        <dbReference type="EMBL" id="PHZ15525.1"/>
    </source>
</evidence>
<sequence length="2111" mass="240818">MKSKKSKSNNNEDTNVRNNQSNALNFIKNRLFQSNNYQKSLERQSLSLTIQPLVIPQQQQQQQQDKPLSRSFDEQSISDLTDRDIKNQRPMSMMGIDKLLQEDNKNLIGRPTNNEKRKSLIVIKEGYLFKKTDFRPFHKQAKLDRGWKLYKVVLRGHKLYLFKITAESPLRSLFPSSPSLSISSSSHDLSTAASLKLVSSEFDRDAQQILFYSSIDPAQGQVFMELNPVNMQAKRSVQLVVHNGCLYVCYRPDKKQLWTIEEKIPIQQLKLTQINSTTDLVDSPTSPSSIKSHQSDPSYQKQPSVTLFNISYVNKPFTLGIYSTQYHYAGQAWIQLFQNNNQRKPPFLEEDLFSSKSNGSIEYYESLHPSETSINATIPDLEPSNDGRMYDATQRHHPDLLHKSQLDDDEIILGGTVTALVQELLMTDNEEYVNTFLLTYSTFTTGSCVLEEIKAFLTHSPGKFDNHLLDIFSVWCNKFALDIMGDVATDIISLLDHIDSTDTSKIKELVLNTVAENAKNTAFSETKYQTNDLNDEEEMETTAMENIPAEGEGSVNLSNLLITGLTPTLFLRICPDKFAEQVYLFHLTQYTKHKQALMDPLSYLPRPQISAEMLNSLLFTTASPHFLTKLIRNHILIDSQQEQPGTDGILLRSRLLNHWISVGVRLHELGDATGWCAVAMGLCSVGIVRLREAWKLVKRDLVSIILQWTQVLTDHGLFEQSFWSDSWEKDLKFAHVLDLDHSQTLPFFGPIRQAVDRQRKHLKKLSMPNVINFEKCSCIYKTIQTSLQAWTPKQPRVVDAQAVGPLQSFFEHSVTDLVSVPHDFKYLQECSIACEPKIFGQTYDRHRLFQDMPGVAPPSTSILQFPVILESCMFWDNEVQRTVNESPGIIPPYLNDNKSNKQANQLFNVVEEAALTPSRSTDRATLRKRTYSFPPGTALNTDDESYGNEILEAINSKTWLGSIAAGRQHCTYSTKALIEAHWKSRGAQLNNGEVILAVEHEKLAFKVSAILRSKGSKDSLALKRTDSLSSVDILKEEDNNVKGSNTSLSKLLVTVKNGHLVNLIECLVNGVTPYHDTLKEQWQMITLTEGLQYQIDRIVMNEIDFMNVFFTAYRSYSSTMSLLTMLQKKFMDAKLNSKLTAKRKNPSLTLLETYFPSDKTKQDTTATQQQGDKDSIEVKSYDWKQVASTQMKIIDLLLYWIDEHPYDFIDEPQSLQLVNIFLRKAQGNLDSWRAHLERYLLNENDGNVNDDEIMKRRNLIKALNISNDIREKIHKLEYRFIQTSLMPCYDMKSIEFNPECLHSAQEVYHELMQGSQFYVSTLQLATSDRTPLSVSPSPVDPDAASLVDRYPPEVLLEQVDKCVCQLFEAATFQDWAQTFDILEVQCNDLYAWLPARKPSRLSKLWTSFTVVSDAPSFHVSDYHVPADEIVISDIFTAIQGAKRPVISPSAFSDDDFLLAFPSSIQYLYCMHLIIRSWAIQEMTSLKIDIKTRISRIKKFLHTVLLSKMCSEEMSLFPELKGSESATKKRVPGFVENAVASALVSPEVRLFTKAWNDIALQYGHSSLDSLENLLNRMKQSMDRKEFSTLASFPKSQSVLVPSLGWIFERIIEICFLMPDAVDKKDTTINFDKRRYLHHFLHLIINVQMDINEKRLESKGLSMSFLISPNTSNTSWKELKEYAAFESRKNASQGSSSGKGLRGPSSKSHASKTAIFSVLVAKQTEKLKRDFKERDRIDKGWLTFQHKQQKKQLEQARAVERHERPQSMMPRLNSFFKGLRPPSLVSSPIHHIFPISNNHDQLAATKASTVINLIHSTTSVASTYMKRDFVFRIVTEEGGQYLFQAMNREDMYDWMRQINDTAREGAAKRQSILIAESMDNESERRQSAVLLTASRSQTTSNRKSVYGVPLDVLMRDGQVPMIVEKCIKEIERRGLEEVGIYRVAGTGSIVTALKAEFNKDVNKVDLSDPRWADINVIADAFKQFLRELPEPLLTYTYYDEFINASASEDHDQRVYLIKEVLKKLPYSNYTLLKKIIEHFITVTDFEGINHMYATNLAIVFGPTLLQPAPGPASFATTMSNLGHHQNIVKYLILNYHYLFDVENEAVETKDEQA</sequence>
<feature type="domain" description="Ras-GEF" evidence="5">
    <location>
        <begin position="574"/>
        <end position="837"/>
    </location>
</feature>
<dbReference type="GO" id="GO:0005737">
    <property type="term" value="C:cytoplasm"/>
    <property type="evidence" value="ECO:0007669"/>
    <property type="project" value="TreeGrafter"/>
</dbReference>
<dbReference type="SUPFAM" id="SSF48366">
    <property type="entry name" value="Ras GEF"/>
    <property type="match status" value="2"/>
</dbReference>
<dbReference type="PROSITE" id="PS50003">
    <property type="entry name" value="PH_DOMAIN"/>
    <property type="match status" value="2"/>
</dbReference>
<dbReference type="InterPro" id="IPR050729">
    <property type="entry name" value="Rho-GAP"/>
</dbReference>
<proteinExistence type="predicted"/>
<dbReference type="Pfam" id="PF00617">
    <property type="entry name" value="RasGEF"/>
    <property type="match status" value="1"/>
</dbReference>
<dbReference type="InterPro" id="IPR000198">
    <property type="entry name" value="RhoGAP_dom"/>
</dbReference>
<feature type="domain" description="PH" evidence="4">
    <location>
        <begin position="1826"/>
        <end position="1861"/>
    </location>
</feature>
<feature type="domain" description="Rho-GAP" evidence="7">
    <location>
        <begin position="1906"/>
        <end position="2097"/>
    </location>
</feature>
<dbReference type="PROSITE" id="PS50238">
    <property type="entry name" value="RHOGAP"/>
    <property type="match status" value="1"/>
</dbReference>
<feature type="domain" description="N-terminal Ras-GEF" evidence="6">
    <location>
        <begin position="1078"/>
        <end position="1245"/>
    </location>
</feature>
<dbReference type="InterPro" id="IPR000651">
    <property type="entry name" value="Ras-like_Gua-exchang_fac_N"/>
</dbReference>
<accession>A0A2G4T3E2</accession>
<dbReference type="Gene3D" id="1.10.840.10">
    <property type="entry name" value="Ras guanine-nucleotide exchange factors catalytic domain"/>
    <property type="match status" value="2"/>
</dbReference>
<keyword evidence="9" id="KW-1185">Reference proteome</keyword>
<dbReference type="Gene3D" id="1.20.870.10">
    <property type="entry name" value="Son of sevenless (SoS) protein Chain: S domain 1"/>
    <property type="match status" value="2"/>
</dbReference>
<dbReference type="InterPro" id="IPR008936">
    <property type="entry name" value="Rho_GTPase_activation_prot"/>
</dbReference>
<evidence type="ECO:0000259" key="7">
    <source>
        <dbReference type="PROSITE" id="PS50238"/>
    </source>
</evidence>
<evidence type="ECO:0000259" key="4">
    <source>
        <dbReference type="PROSITE" id="PS50003"/>
    </source>
</evidence>
<dbReference type="InterPro" id="IPR001895">
    <property type="entry name" value="RASGEF_cat_dom"/>
</dbReference>
<dbReference type="GO" id="GO:0007264">
    <property type="term" value="P:small GTPase-mediated signal transduction"/>
    <property type="evidence" value="ECO:0007669"/>
    <property type="project" value="InterPro"/>
</dbReference>
<dbReference type="InterPro" id="IPR041681">
    <property type="entry name" value="PH_9"/>
</dbReference>
<dbReference type="SMART" id="SM00147">
    <property type="entry name" value="RasGEF"/>
    <property type="match status" value="1"/>
</dbReference>
<organism evidence="8 9">
    <name type="scientific">Rhizopus microsporus ATCC 52813</name>
    <dbReference type="NCBI Taxonomy" id="1340429"/>
    <lineage>
        <taxon>Eukaryota</taxon>
        <taxon>Fungi</taxon>
        <taxon>Fungi incertae sedis</taxon>
        <taxon>Mucoromycota</taxon>
        <taxon>Mucoromycotina</taxon>
        <taxon>Mucoromycetes</taxon>
        <taxon>Mucorales</taxon>
        <taxon>Mucorineae</taxon>
        <taxon>Rhizopodaceae</taxon>
        <taxon>Rhizopus</taxon>
    </lineage>
</organism>
<dbReference type="GO" id="GO:0005096">
    <property type="term" value="F:GTPase activator activity"/>
    <property type="evidence" value="ECO:0007669"/>
    <property type="project" value="UniProtKB-KW"/>
</dbReference>
<evidence type="ECO:0000259" key="6">
    <source>
        <dbReference type="PROSITE" id="PS50212"/>
    </source>
</evidence>
<feature type="domain" description="PH" evidence="4">
    <location>
        <begin position="121"/>
        <end position="342"/>
    </location>
</feature>
<dbReference type="Gene3D" id="1.10.555.10">
    <property type="entry name" value="Rho GTPase activation protein"/>
    <property type="match status" value="1"/>
</dbReference>
<dbReference type="STRING" id="1340429.A0A2G4T3E2"/>
<dbReference type="SUPFAM" id="SSF48350">
    <property type="entry name" value="GTPase activation domain, GAP"/>
    <property type="match status" value="1"/>
</dbReference>
<dbReference type="GO" id="GO:0005085">
    <property type="term" value="F:guanyl-nucleotide exchange factor activity"/>
    <property type="evidence" value="ECO:0007669"/>
    <property type="project" value="UniProtKB-KW"/>
</dbReference>
<dbReference type="Gene3D" id="2.30.29.30">
    <property type="entry name" value="Pleckstrin-homology domain (PH domain)/Phosphotyrosine-binding domain (PTB)"/>
    <property type="match status" value="2"/>
</dbReference>
<dbReference type="SUPFAM" id="SSF50729">
    <property type="entry name" value="PH domain-like"/>
    <property type="match status" value="2"/>
</dbReference>
<keyword evidence="2" id="KW-0344">Guanine-nucleotide releasing factor</keyword>
<dbReference type="Proteomes" id="UP000242254">
    <property type="component" value="Unassembled WGS sequence"/>
</dbReference>
<evidence type="ECO:0000259" key="5">
    <source>
        <dbReference type="PROSITE" id="PS50009"/>
    </source>
</evidence>
<keyword evidence="1" id="KW-0343">GTPase activation</keyword>
<dbReference type="EMBL" id="KZ303844">
    <property type="protein sequence ID" value="PHZ15525.1"/>
    <property type="molecule type" value="Genomic_DNA"/>
</dbReference>
<dbReference type="InterPro" id="IPR036964">
    <property type="entry name" value="RASGEF_cat_dom_sf"/>
</dbReference>
<evidence type="ECO:0000256" key="1">
    <source>
        <dbReference type="ARBA" id="ARBA00022468"/>
    </source>
</evidence>
<dbReference type="InterPro" id="IPR001849">
    <property type="entry name" value="PH_domain"/>
</dbReference>
<feature type="region of interest" description="Disordered" evidence="3">
    <location>
        <begin position="280"/>
        <end position="301"/>
    </location>
</feature>
<reference evidence="8 9" key="1">
    <citation type="journal article" date="2016" name="Proc. Natl. Acad. Sci. U.S.A.">
        <title>Lipid metabolic changes in an early divergent fungus govern the establishment of a mutualistic symbiosis with endobacteria.</title>
        <authorList>
            <person name="Lastovetsky O.A."/>
            <person name="Gaspar M.L."/>
            <person name="Mondo S.J."/>
            <person name="LaButti K.M."/>
            <person name="Sandor L."/>
            <person name="Grigoriev I.V."/>
            <person name="Henry S.A."/>
            <person name="Pawlowska T.E."/>
        </authorList>
    </citation>
    <scope>NUCLEOTIDE SEQUENCE [LARGE SCALE GENOMIC DNA]</scope>
    <source>
        <strain evidence="8 9">ATCC 52813</strain>
    </source>
</reference>
<dbReference type="InterPro" id="IPR023578">
    <property type="entry name" value="Ras_GEF_dom_sf"/>
</dbReference>
<protein>
    <recommendedName>
        <fullName evidence="10">Rho GTPase activation protein</fullName>
    </recommendedName>
</protein>
<feature type="region of interest" description="Disordered" evidence="3">
    <location>
        <begin position="56"/>
        <end position="88"/>
    </location>
</feature>
<dbReference type="PROSITE" id="PS50009">
    <property type="entry name" value="RASGEF_CAT"/>
    <property type="match status" value="1"/>
</dbReference>
<dbReference type="GeneID" id="35439234"/>
<evidence type="ECO:0000256" key="2">
    <source>
        <dbReference type="PROSITE-ProRule" id="PRU00168"/>
    </source>
</evidence>
<evidence type="ECO:0000313" key="9">
    <source>
        <dbReference type="Proteomes" id="UP000242254"/>
    </source>
</evidence>
<dbReference type="RefSeq" id="XP_023469233.1">
    <property type="nucleotide sequence ID" value="XM_023608244.1"/>
</dbReference>
<feature type="domain" description="N-terminal Ras-GEF" evidence="6">
    <location>
        <begin position="408"/>
        <end position="518"/>
    </location>
</feature>
<dbReference type="Pfam" id="PF15410">
    <property type="entry name" value="PH_9"/>
    <property type="match status" value="1"/>
</dbReference>
<name>A0A2G4T3E2_RHIZD</name>
<evidence type="ECO:0008006" key="10">
    <source>
        <dbReference type="Google" id="ProtNLM"/>
    </source>
</evidence>
<dbReference type="PANTHER" id="PTHR23176">
    <property type="entry name" value="RHO/RAC/CDC GTPASE-ACTIVATING PROTEIN"/>
    <property type="match status" value="1"/>
</dbReference>
<dbReference type="SMART" id="SM00233">
    <property type="entry name" value="PH"/>
    <property type="match status" value="2"/>
</dbReference>
<dbReference type="PANTHER" id="PTHR23176:SF129">
    <property type="entry name" value="RHO GTPASE ACTIVATING PROTEIN AT 16F, ISOFORM E-RELATED"/>
    <property type="match status" value="1"/>
</dbReference>
<evidence type="ECO:0000256" key="3">
    <source>
        <dbReference type="SAM" id="MobiDB-lite"/>
    </source>
</evidence>
<dbReference type="Pfam" id="PF00620">
    <property type="entry name" value="RhoGAP"/>
    <property type="match status" value="1"/>
</dbReference>
<gene>
    <name evidence="8" type="ORF">RHIMIDRAFT_234870</name>
</gene>